<dbReference type="Proteomes" id="UP001295469">
    <property type="component" value="Chromosome A05"/>
</dbReference>
<gene>
    <name evidence="4" type="primary">BnaA05g13710D</name>
    <name evidence="3" type="ORF">DARMORV10_A05P17420.1</name>
    <name evidence="4" type="ORF">GSBRNA2T00125574001</name>
</gene>
<name>A0A078F914_BRANA</name>
<feature type="compositionally biased region" description="Pro residues" evidence="1">
    <location>
        <begin position="55"/>
        <end position="64"/>
    </location>
</feature>
<dbReference type="PaxDb" id="3708-A0A078F914"/>
<reference evidence="4" key="2">
    <citation type="submission" date="2014-06" db="EMBL/GenBank/DDBJ databases">
        <authorList>
            <person name="Genoscope - CEA"/>
        </authorList>
    </citation>
    <scope>NUCLEOTIDE SEQUENCE</scope>
</reference>
<evidence type="ECO:0000313" key="3">
    <source>
        <dbReference type="EMBL" id="CAF2097170.1"/>
    </source>
</evidence>
<proteinExistence type="predicted"/>
<evidence type="ECO:0000256" key="2">
    <source>
        <dbReference type="SAM" id="SignalP"/>
    </source>
</evidence>
<dbReference type="Proteomes" id="UP000028999">
    <property type="component" value="Unassembled WGS sequence"/>
</dbReference>
<accession>A0A078F914</accession>
<dbReference type="EMBL" id="HG994359">
    <property type="protein sequence ID" value="CAF2097170.1"/>
    <property type="molecule type" value="Genomic_DNA"/>
</dbReference>
<organism evidence="4 5">
    <name type="scientific">Brassica napus</name>
    <name type="common">Rape</name>
    <dbReference type="NCBI Taxonomy" id="3708"/>
    <lineage>
        <taxon>Eukaryota</taxon>
        <taxon>Viridiplantae</taxon>
        <taxon>Streptophyta</taxon>
        <taxon>Embryophyta</taxon>
        <taxon>Tracheophyta</taxon>
        <taxon>Spermatophyta</taxon>
        <taxon>Magnoliopsida</taxon>
        <taxon>eudicotyledons</taxon>
        <taxon>Gunneridae</taxon>
        <taxon>Pentapetalae</taxon>
        <taxon>rosids</taxon>
        <taxon>malvids</taxon>
        <taxon>Brassicales</taxon>
        <taxon>Brassicaceae</taxon>
        <taxon>Brassiceae</taxon>
        <taxon>Brassica</taxon>
    </lineage>
</organism>
<reference evidence="3" key="3">
    <citation type="submission" date="2021-01" db="EMBL/GenBank/DDBJ databases">
        <authorList>
            <consortium name="Genoscope - CEA"/>
            <person name="William W."/>
        </authorList>
    </citation>
    <scope>NUCLEOTIDE SEQUENCE</scope>
</reference>
<keyword evidence="2" id="KW-0732">Signal</keyword>
<evidence type="ECO:0000313" key="4">
    <source>
        <dbReference type="EMBL" id="CDY08248.1"/>
    </source>
</evidence>
<sequence length="64" mass="6858">MNRLALSLVALILLLLSAFSNTTMSRTLLREGVPASLKIDVSESVSPPARKKSPKPPGPGQQHH</sequence>
<dbReference type="EMBL" id="LK031984">
    <property type="protein sequence ID" value="CDY08248.1"/>
    <property type="molecule type" value="Genomic_DNA"/>
</dbReference>
<evidence type="ECO:0000313" key="5">
    <source>
        <dbReference type="Proteomes" id="UP000028999"/>
    </source>
</evidence>
<protein>
    <submittedName>
        <fullName evidence="3">(rape) hypothetical protein</fullName>
    </submittedName>
    <submittedName>
        <fullName evidence="4">BnaA05g13710D protein</fullName>
    </submittedName>
</protein>
<feature type="chain" id="PRO_5040560307" evidence="2">
    <location>
        <begin position="21"/>
        <end position="64"/>
    </location>
</feature>
<feature type="signal peptide" evidence="2">
    <location>
        <begin position="1"/>
        <end position="20"/>
    </location>
</feature>
<keyword evidence="5" id="KW-1185">Reference proteome</keyword>
<reference evidence="4 5" key="1">
    <citation type="journal article" date="2014" name="Science">
        <title>Plant genetics. Early allopolyploid evolution in the post-Neolithic Brassica napus oilseed genome.</title>
        <authorList>
            <person name="Chalhoub B."/>
            <person name="Denoeud F."/>
            <person name="Liu S."/>
            <person name="Parkin I.A."/>
            <person name="Tang H."/>
            <person name="Wang X."/>
            <person name="Chiquet J."/>
            <person name="Belcram H."/>
            <person name="Tong C."/>
            <person name="Samans B."/>
            <person name="Correa M."/>
            <person name="Da Silva C."/>
            <person name="Just J."/>
            <person name="Falentin C."/>
            <person name="Koh C.S."/>
            <person name="Le Clainche I."/>
            <person name="Bernard M."/>
            <person name="Bento P."/>
            <person name="Noel B."/>
            <person name="Labadie K."/>
            <person name="Alberti A."/>
            <person name="Charles M."/>
            <person name="Arnaud D."/>
            <person name="Guo H."/>
            <person name="Daviaud C."/>
            <person name="Alamery S."/>
            <person name="Jabbari K."/>
            <person name="Zhao M."/>
            <person name="Edger P.P."/>
            <person name="Chelaifa H."/>
            <person name="Tack D."/>
            <person name="Lassalle G."/>
            <person name="Mestiri I."/>
            <person name="Schnel N."/>
            <person name="Le Paslier M.C."/>
            <person name="Fan G."/>
            <person name="Renault V."/>
            <person name="Bayer P.E."/>
            <person name="Golicz A.A."/>
            <person name="Manoli S."/>
            <person name="Lee T.H."/>
            <person name="Thi V.H."/>
            <person name="Chalabi S."/>
            <person name="Hu Q."/>
            <person name="Fan C."/>
            <person name="Tollenaere R."/>
            <person name="Lu Y."/>
            <person name="Battail C."/>
            <person name="Shen J."/>
            <person name="Sidebottom C.H."/>
            <person name="Wang X."/>
            <person name="Canaguier A."/>
            <person name="Chauveau A."/>
            <person name="Berard A."/>
            <person name="Deniot G."/>
            <person name="Guan M."/>
            <person name="Liu Z."/>
            <person name="Sun F."/>
            <person name="Lim Y.P."/>
            <person name="Lyons E."/>
            <person name="Town C.D."/>
            <person name="Bancroft I."/>
            <person name="Wang X."/>
            <person name="Meng J."/>
            <person name="Ma J."/>
            <person name="Pires J.C."/>
            <person name="King G.J."/>
            <person name="Brunel D."/>
            <person name="Delourme R."/>
            <person name="Renard M."/>
            <person name="Aury J.M."/>
            <person name="Adams K.L."/>
            <person name="Batley J."/>
            <person name="Snowdon R.J."/>
            <person name="Tost J."/>
            <person name="Edwards D."/>
            <person name="Zhou Y."/>
            <person name="Hua W."/>
            <person name="Sharpe A.G."/>
            <person name="Paterson A.H."/>
            <person name="Guan C."/>
            <person name="Wincker P."/>
        </authorList>
    </citation>
    <scope>NUCLEOTIDE SEQUENCE [LARGE SCALE GENOMIC DNA]</scope>
    <source>
        <strain evidence="5">cv. Darmor-bzh</strain>
    </source>
</reference>
<dbReference type="Gramene" id="CDY08248">
    <property type="protein sequence ID" value="CDY08248"/>
    <property type="gene ID" value="GSBRNA2T00125574001"/>
</dbReference>
<dbReference type="AlphaFoldDB" id="A0A078F914"/>
<feature type="region of interest" description="Disordered" evidence="1">
    <location>
        <begin position="40"/>
        <end position="64"/>
    </location>
</feature>
<evidence type="ECO:0000256" key="1">
    <source>
        <dbReference type="SAM" id="MobiDB-lite"/>
    </source>
</evidence>